<feature type="non-terminal residue" evidence="3">
    <location>
        <position position="229"/>
    </location>
</feature>
<dbReference type="InterPro" id="IPR001322">
    <property type="entry name" value="Lamin_tail_dom"/>
</dbReference>
<protein>
    <recommendedName>
        <fullName evidence="2">LTD domain-containing protein</fullName>
    </recommendedName>
</protein>
<proteinExistence type="predicted"/>
<gene>
    <name evidence="3" type="ORF">METZ01_LOCUS512287</name>
</gene>
<evidence type="ECO:0000313" key="3">
    <source>
        <dbReference type="EMBL" id="SVE59433.1"/>
    </source>
</evidence>
<name>A0A383ESM1_9ZZZZ</name>
<evidence type="ECO:0000256" key="1">
    <source>
        <dbReference type="SAM" id="MobiDB-lite"/>
    </source>
</evidence>
<accession>A0A383ESM1</accession>
<dbReference type="AlphaFoldDB" id="A0A383ESM1"/>
<dbReference type="Pfam" id="PF00932">
    <property type="entry name" value="LTD"/>
    <property type="match status" value="1"/>
</dbReference>
<feature type="region of interest" description="Disordered" evidence="1">
    <location>
        <begin position="186"/>
        <end position="207"/>
    </location>
</feature>
<organism evidence="3">
    <name type="scientific">marine metagenome</name>
    <dbReference type="NCBI Taxonomy" id="408172"/>
    <lineage>
        <taxon>unclassified sequences</taxon>
        <taxon>metagenomes</taxon>
        <taxon>ecological metagenomes</taxon>
    </lineage>
</organism>
<dbReference type="EMBL" id="UINC01228216">
    <property type="protein sequence ID" value="SVE59433.1"/>
    <property type="molecule type" value="Genomic_DNA"/>
</dbReference>
<feature type="non-terminal residue" evidence="3">
    <location>
        <position position="1"/>
    </location>
</feature>
<evidence type="ECO:0000259" key="2">
    <source>
        <dbReference type="Pfam" id="PF00932"/>
    </source>
</evidence>
<feature type="compositionally biased region" description="Low complexity" evidence="1">
    <location>
        <begin position="186"/>
        <end position="198"/>
    </location>
</feature>
<reference evidence="3" key="1">
    <citation type="submission" date="2018-05" db="EMBL/GenBank/DDBJ databases">
        <authorList>
            <person name="Lanie J.A."/>
            <person name="Ng W.-L."/>
            <person name="Kazmierczak K.M."/>
            <person name="Andrzejewski T.M."/>
            <person name="Davidsen T.M."/>
            <person name="Wayne K.J."/>
            <person name="Tettelin H."/>
            <person name="Glass J.I."/>
            <person name="Rusch D."/>
            <person name="Podicherti R."/>
            <person name="Tsui H.-C.T."/>
            <person name="Winkler M.E."/>
        </authorList>
    </citation>
    <scope>NUCLEOTIDE SEQUENCE</scope>
</reference>
<feature type="domain" description="LTD" evidence="2">
    <location>
        <begin position="33"/>
        <end position="150"/>
    </location>
</feature>
<sequence length="229" mass="24811">LKIISPISMHFALLTNLGVTLLLSLILAVTSLAERVTFSEIHYAPKDDKPEYIEVFNNSGSAVDFACWEFSNGIGYKFPDFSASSPQQTFMCAFERVLVTNVDEQTFRANYTVPGDVKIFGPYAGSLSNAGEALELRDKNGVMVCRVRYNDRGKWPVAADGAGHSLRLINKYLSCSKFDNWAASASPGGTPGAAPAGSEGQRFSNPSVDLASSFPIVSIGDEWKYNDSG</sequence>